<keyword evidence="2" id="KW-0812">Transmembrane</keyword>
<dbReference type="EMBL" id="CAJNIZ010043194">
    <property type="protein sequence ID" value="CAE7653300.1"/>
    <property type="molecule type" value="Genomic_DNA"/>
</dbReference>
<feature type="region of interest" description="Disordered" evidence="1">
    <location>
        <begin position="160"/>
        <end position="180"/>
    </location>
</feature>
<keyword evidence="5" id="KW-1185">Reference proteome</keyword>
<feature type="compositionally biased region" description="Basic and acidic residues" evidence="1">
    <location>
        <begin position="424"/>
        <end position="459"/>
    </location>
</feature>
<feature type="transmembrane region" description="Helical" evidence="2">
    <location>
        <begin position="548"/>
        <end position="569"/>
    </location>
</feature>
<evidence type="ECO:0000256" key="1">
    <source>
        <dbReference type="SAM" id="MobiDB-lite"/>
    </source>
</evidence>
<evidence type="ECO:0000313" key="5">
    <source>
        <dbReference type="Proteomes" id="UP000649617"/>
    </source>
</evidence>
<dbReference type="CDD" id="cd06257">
    <property type="entry name" value="DnaJ"/>
    <property type="match status" value="1"/>
</dbReference>
<feature type="region of interest" description="Disordered" evidence="1">
    <location>
        <begin position="416"/>
        <end position="459"/>
    </location>
</feature>
<dbReference type="OrthoDB" id="417262at2759"/>
<dbReference type="Pfam" id="PF07857">
    <property type="entry name" value="TMEM144"/>
    <property type="match status" value="1"/>
</dbReference>
<dbReference type="InterPro" id="IPR012435">
    <property type="entry name" value="TMEM144"/>
</dbReference>
<sequence>MASRVTRKESHNYYAVLGLAQNATAADIRAAYRRKALSTHPDKGGSPADFLLVLKAFEVLFSGHSRASYDAKLEHRFEQPEANGNCEESRRVPRTGVCKTLAKTKRRRSKSQILERCLRQLQSILKDCPHSARLQQIQMMSQLLRTTLLDFIERSKREGQISKVDGRLSPQGADSQDTEAVGDIGKLSHAGNAGATRNKDNGKVMLPIEDLKSGAQETRAECSHWSGRSRRQKDLMRGIYSISASNQVYYESRVTHRNLCLASRVSRSLEDVVNFHATLISLRQRMVELEDLEPTAKSDAEAAEPWLDRLKSAMLTAVHEVEGVDDIGLSFQVVLDARPWVGKMLHSPRMHCAKTALDVWQRAESVRLAQGWNGIKAVWTQWMQAERRSCWAVRKRSRQEAEATVRWAENAFSATRQRRQAIQKKREAAQKRRNAELQEREEKRAKREKEKAETAQARMERLTQNKLPRCIHRAEVLVKSLQAKERSAQRPRSQAAHRQAIVAGSLAGVQSVPATLYNLAPRTVVWFWSGLLTSVKDEHPDYPSTAVIFPQCVGVWFASTAIYVIYSGIARLRRKPVLHSVIRPAFISGCIWSVGFLFMIKGINQLGFAVGYTLDAVGPIIVASLVSICWHLGLLGAHYVSQTHPVTVLQFFDSSEFRSILQSCCADIAQLPSPELLRRYRAEAQVAELSHSLPAELDVGFVFDDVTEGELGNLSWFPNEFQTAMMHNVTAKSAPINNFAQTHIFGSAPFAGKRPTWSEAGNRLIYIAHNMRRLDTGSLPAFGDLTAVFNTSHVRNAVVIAAYDTGLFTMNCLLPHPPIQYAIKPLNCSSWPDPAVGTLDHLDHLILPNLEVPYNTSGTNKTWHDGVRTLWSRAFTKTPYQDIPGLSIDDMGNYLEADILANPRIPHAVKYVIGNFPVLFGTEKGRKLQRIAAKRSWPLFWALGSEKPVRKDTPIKNQTQEILPCNQRFTDPTAARLTNATIPWGAQRKFDQVWAEVHAERSKLNVTKADVKRWWAEVWPSQLRVAPLSAASCADTSGCVAVSESGDCVCISETLETQILTV</sequence>
<evidence type="ECO:0000259" key="3">
    <source>
        <dbReference type="PROSITE" id="PS50076"/>
    </source>
</evidence>
<dbReference type="Gene3D" id="1.10.287.110">
    <property type="entry name" value="DnaJ domain"/>
    <property type="match status" value="1"/>
</dbReference>
<dbReference type="Pfam" id="PF00226">
    <property type="entry name" value="DnaJ"/>
    <property type="match status" value="1"/>
</dbReference>
<dbReference type="PANTHER" id="PTHR44240">
    <property type="entry name" value="DNAJ DOMAIN (PROKARYOTIC HEAT SHOCK PROTEIN)-RELATED"/>
    <property type="match status" value="1"/>
</dbReference>
<dbReference type="SMART" id="SM00271">
    <property type="entry name" value="DnaJ"/>
    <property type="match status" value="1"/>
</dbReference>
<feature type="transmembrane region" description="Helical" evidence="2">
    <location>
        <begin position="581"/>
        <end position="600"/>
    </location>
</feature>
<dbReference type="InterPro" id="IPR001623">
    <property type="entry name" value="DnaJ_domain"/>
</dbReference>
<dbReference type="PANTHER" id="PTHR44240:SF10">
    <property type="entry name" value="J DOMAIN-CONTAINING PROTEIN"/>
    <property type="match status" value="1"/>
</dbReference>
<dbReference type="Proteomes" id="UP000649617">
    <property type="component" value="Unassembled WGS sequence"/>
</dbReference>
<gene>
    <name evidence="4" type="primary">DNAJ1</name>
    <name evidence="4" type="ORF">SPIL2461_LOCUS17492</name>
</gene>
<keyword evidence="2" id="KW-0472">Membrane</keyword>
<dbReference type="SUPFAM" id="SSF46565">
    <property type="entry name" value="Chaperone J-domain"/>
    <property type="match status" value="1"/>
</dbReference>
<proteinExistence type="predicted"/>
<dbReference type="InterPro" id="IPR052276">
    <property type="entry name" value="Diphthamide-biosynth_chaperone"/>
</dbReference>
<evidence type="ECO:0000313" key="4">
    <source>
        <dbReference type="EMBL" id="CAE7653300.1"/>
    </source>
</evidence>
<accession>A0A812VUQ8</accession>
<protein>
    <submittedName>
        <fullName evidence="4">DNAJ1 protein</fullName>
    </submittedName>
</protein>
<dbReference type="PRINTS" id="PR00625">
    <property type="entry name" value="JDOMAIN"/>
</dbReference>
<evidence type="ECO:0000256" key="2">
    <source>
        <dbReference type="SAM" id="Phobius"/>
    </source>
</evidence>
<organism evidence="4 5">
    <name type="scientific">Symbiodinium pilosum</name>
    <name type="common">Dinoflagellate</name>
    <dbReference type="NCBI Taxonomy" id="2952"/>
    <lineage>
        <taxon>Eukaryota</taxon>
        <taxon>Sar</taxon>
        <taxon>Alveolata</taxon>
        <taxon>Dinophyceae</taxon>
        <taxon>Suessiales</taxon>
        <taxon>Symbiodiniaceae</taxon>
        <taxon>Symbiodinium</taxon>
    </lineage>
</organism>
<dbReference type="InterPro" id="IPR036869">
    <property type="entry name" value="J_dom_sf"/>
</dbReference>
<keyword evidence="2" id="KW-1133">Transmembrane helix</keyword>
<dbReference type="AlphaFoldDB" id="A0A812VUQ8"/>
<feature type="domain" description="J" evidence="3">
    <location>
        <begin position="12"/>
        <end position="73"/>
    </location>
</feature>
<reference evidence="4" key="1">
    <citation type="submission" date="2021-02" db="EMBL/GenBank/DDBJ databases">
        <authorList>
            <person name="Dougan E. K."/>
            <person name="Rhodes N."/>
            <person name="Thang M."/>
            <person name="Chan C."/>
        </authorList>
    </citation>
    <scope>NUCLEOTIDE SEQUENCE</scope>
</reference>
<dbReference type="PROSITE" id="PS50076">
    <property type="entry name" value="DNAJ_2"/>
    <property type="match status" value="1"/>
</dbReference>
<name>A0A812VUQ8_SYMPI</name>
<comment type="caution">
    <text evidence="4">The sequence shown here is derived from an EMBL/GenBank/DDBJ whole genome shotgun (WGS) entry which is preliminary data.</text>
</comment>